<proteinExistence type="predicted"/>
<evidence type="ECO:0000313" key="4">
    <source>
        <dbReference type="Proteomes" id="UP000281468"/>
    </source>
</evidence>
<feature type="compositionally biased region" description="Low complexity" evidence="1">
    <location>
        <begin position="852"/>
        <end position="866"/>
    </location>
</feature>
<protein>
    <submittedName>
        <fullName evidence="3">Uncharacterized protein</fullName>
    </submittedName>
</protein>
<evidence type="ECO:0000256" key="2">
    <source>
        <dbReference type="SAM" id="SignalP"/>
    </source>
</evidence>
<feature type="compositionally biased region" description="Basic and acidic residues" evidence="1">
    <location>
        <begin position="541"/>
        <end position="550"/>
    </location>
</feature>
<feature type="signal peptide" evidence="2">
    <location>
        <begin position="1"/>
        <end position="23"/>
    </location>
</feature>
<gene>
    <name evidence="3" type="ORF">D0862_14601</name>
</gene>
<dbReference type="EMBL" id="QWIQ01001020">
    <property type="protein sequence ID" value="RMY71487.1"/>
    <property type="molecule type" value="Genomic_DNA"/>
</dbReference>
<sequence length="977" mass="98819">MDGFLRLPASLLALVLAADIAGATSSQLSLSKYWNTTDNTQEGGVPPPTPTQPILTTAASLPTTGSGSEYASQCIHALTSFSSKSSAWSTRHLHVSNTTTIVGGPSYTRVTYYEGATTLCDGHPRLTTSPGISLSEDFLTFPGTGPTSTSTIVNTYGRIYPHETPTCSVEPSDCDPFWQAYSTKMSEWSALGAAQTTPAPQTPPCMNQSVASSAASFQSSFNGCGLCTIYGQGVELVYFPPPATVSRDMCASTPVANLTHYEPGAILEAYAGTQYGAMATPNPDAQTAIVGQNTFTSGTAYISISKVWAEDRCSKTKGTPVRNAILAMPSESVLSLRYSQDHFQYAMVTGTQTGFPVSYADFQTPIPWSAWNGQEQCYNSYGGYYCDVIYENKYRPQLAIPPEINMLNDDWKDCQLWYGGLYDPPLALQPAESIAMPTRPGHRQEATSTAEPSSTLAKPTAEPTALADHDPNAQSNNGGGDEHKSSGGEEGAGKTRPGNGGEVWNGEEWVPAGSRDDDDGKSGGSHENGLPGPSRPSSHNDGGDAQHDDGQGGAGGAWSADDDSSDANSGTDGKGGSGSGQDGSGGKDGGSSSHGGSSGQDTGSAGSSQDDQNGQGSSSSQGNKQGSEGSDHAGSADTDGNSDSNETGPSGQGDSSSNSDSQQENNSNHGTGAAAGENGQEEDSSNDASGNAQSTDNAANGVTANAVSPQPTANQVISACEDGVVIDGSTITLAAQHPATTVQVNGHTHTIKQLGSGVVEVNGGMVLGAGNDAVTVTPAAGVTSAGSSQSSGDAAADAIAAGMGMSGPHGGYAGSVTTSGSSDESQSTGARSSSNASGSTEEDGNSEGGDGSRQSGTGSSSTASGSSKDDDSNSGSAEGSSTSSGQGRTSQQTTSSASDDSASTQQQQSASSSSSRGGRTPASSSSQTGGRGDSTAQQTSTSGPAPAEQTTNAGSRITFLHVHGLVVGLMTFMIAIL</sequence>
<feature type="region of interest" description="Disordered" evidence="1">
    <location>
        <begin position="810"/>
        <end position="952"/>
    </location>
</feature>
<evidence type="ECO:0000313" key="3">
    <source>
        <dbReference type="EMBL" id="RMY71487.1"/>
    </source>
</evidence>
<feature type="compositionally biased region" description="Polar residues" evidence="1">
    <location>
        <begin position="934"/>
        <end position="952"/>
    </location>
</feature>
<name>A0A3M7E4X0_HORWE</name>
<feature type="compositionally biased region" description="Gly residues" evidence="1">
    <location>
        <begin position="572"/>
        <end position="598"/>
    </location>
</feature>
<feature type="compositionally biased region" description="Low complexity" evidence="1">
    <location>
        <begin position="873"/>
        <end position="926"/>
    </location>
</feature>
<reference evidence="3 4" key="1">
    <citation type="journal article" date="2018" name="BMC Genomics">
        <title>Genomic evidence for intraspecific hybridization in a clonal and extremely halotolerant yeast.</title>
        <authorList>
            <person name="Gostincar C."/>
            <person name="Stajich J.E."/>
            <person name="Zupancic J."/>
            <person name="Zalar P."/>
            <person name="Gunde-Cimerman N."/>
        </authorList>
    </citation>
    <scope>NUCLEOTIDE SEQUENCE [LARGE SCALE GENOMIC DNA]</scope>
    <source>
        <strain evidence="3 4">EXF-171</strain>
    </source>
</reference>
<feature type="compositionally biased region" description="Basic and acidic residues" evidence="1">
    <location>
        <begin position="480"/>
        <end position="493"/>
    </location>
</feature>
<feature type="compositionally biased region" description="Low complexity" evidence="1">
    <location>
        <begin position="504"/>
        <end position="513"/>
    </location>
</feature>
<evidence type="ECO:0000256" key="1">
    <source>
        <dbReference type="SAM" id="MobiDB-lite"/>
    </source>
</evidence>
<dbReference type="AlphaFoldDB" id="A0A3M7E4X0"/>
<accession>A0A3M7E4X0</accession>
<feature type="compositionally biased region" description="Low complexity" evidence="1">
    <location>
        <begin position="652"/>
        <end position="668"/>
    </location>
</feature>
<feature type="compositionally biased region" description="Polar residues" evidence="1">
    <location>
        <begin position="686"/>
        <end position="707"/>
    </location>
</feature>
<keyword evidence="2" id="KW-0732">Signal</keyword>
<dbReference type="VEuPathDB" id="FungiDB:BTJ68_08355"/>
<feature type="compositionally biased region" description="Polar residues" evidence="1">
    <location>
        <begin position="446"/>
        <end position="457"/>
    </location>
</feature>
<comment type="caution">
    <text evidence="3">The sequence shown here is derived from an EMBL/GenBank/DDBJ whole genome shotgun (WGS) entry which is preliminary data.</text>
</comment>
<feature type="region of interest" description="Disordered" evidence="1">
    <location>
        <begin position="436"/>
        <end position="707"/>
    </location>
</feature>
<dbReference type="Proteomes" id="UP000281468">
    <property type="component" value="Unassembled WGS sequence"/>
</dbReference>
<feature type="compositionally biased region" description="Low complexity" evidence="1">
    <location>
        <begin position="599"/>
        <end position="628"/>
    </location>
</feature>
<feature type="chain" id="PRO_5018284996" evidence="2">
    <location>
        <begin position="24"/>
        <end position="977"/>
    </location>
</feature>
<feature type="compositionally biased region" description="Polar residues" evidence="1">
    <location>
        <begin position="815"/>
        <end position="836"/>
    </location>
</feature>
<organism evidence="3 4">
    <name type="scientific">Hortaea werneckii</name>
    <name type="common">Black yeast</name>
    <name type="synonym">Cladosporium werneckii</name>
    <dbReference type="NCBI Taxonomy" id="91943"/>
    <lineage>
        <taxon>Eukaryota</taxon>
        <taxon>Fungi</taxon>
        <taxon>Dikarya</taxon>
        <taxon>Ascomycota</taxon>
        <taxon>Pezizomycotina</taxon>
        <taxon>Dothideomycetes</taxon>
        <taxon>Dothideomycetidae</taxon>
        <taxon>Mycosphaerellales</taxon>
        <taxon>Teratosphaeriaceae</taxon>
        <taxon>Hortaea</taxon>
    </lineage>
</organism>
<feature type="compositionally biased region" description="Polar residues" evidence="1">
    <location>
        <begin position="638"/>
        <end position="649"/>
    </location>
</feature>